<protein>
    <submittedName>
        <fullName evidence="1">Uncharacterized protein</fullName>
    </submittedName>
</protein>
<accession>A0A8C3FWA1</accession>
<reference evidence="1" key="2">
    <citation type="submission" date="2025-09" db="UniProtKB">
        <authorList>
            <consortium name="Ensembl"/>
        </authorList>
    </citation>
    <scope>IDENTIFICATION</scope>
</reference>
<name>A0A8C3FWA1_CHRPI</name>
<evidence type="ECO:0000313" key="2">
    <source>
        <dbReference type="Proteomes" id="UP000694380"/>
    </source>
</evidence>
<keyword evidence="2" id="KW-1185">Reference proteome</keyword>
<sequence length="73" mass="7905">MSTLRTLQSGCSRAGVSANPRAHMVHAGQTKSRCWWATQPGCRCRVARGAWSCLLPEGGWPLPVGKRQGHAPH</sequence>
<dbReference type="AlphaFoldDB" id="A0A8C3FWA1"/>
<dbReference type="Ensembl" id="ENSCPBT00000016375.1">
    <property type="protein sequence ID" value="ENSCPBP00000013807.1"/>
    <property type="gene ID" value="ENSCPBG00000010299.1"/>
</dbReference>
<dbReference type="GeneTree" id="ENSGT00950000185057"/>
<organism evidence="1 2">
    <name type="scientific">Chrysemys picta bellii</name>
    <name type="common">Western painted turtle</name>
    <name type="synonym">Emys bellii</name>
    <dbReference type="NCBI Taxonomy" id="8478"/>
    <lineage>
        <taxon>Eukaryota</taxon>
        <taxon>Metazoa</taxon>
        <taxon>Chordata</taxon>
        <taxon>Craniata</taxon>
        <taxon>Vertebrata</taxon>
        <taxon>Euteleostomi</taxon>
        <taxon>Archelosauria</taxon>
        <taxon>Testudinata</taxon>
        <taxon>Testudines</taxon>
        <taxon>Cryptodira</taxon>
        <taxon>Durocryptodira</taxon>
        <taxon>Testudinoidea</taxon>
        <taxon>Emydidae</taxon>
        <taxon>Chrysemys</taxon>
    </lineage>
</organism>
<proteinExistence type="predicted"/>
<dbReference type="Proteomes" id="UP000694380">
    <property type="component" value="Unplaced"/>
</dbReference>
<evidence type="ECO:0000313" key="1">
    <source>
        <dbReference type="Ensembl" id="ENSCPBP00000013807.1"/>
    </source>
</evidence>
<reference evidence="1" key="1">
    <citation type="submission" date="2025-08" db="UniProtKB">
        <authorList>
            <consortium name="Ensembl"/>
        </authorList>
    </citation>
    <scope>IDENTIFICATION</scope>
</reference>